<dbReference type="EMBL" id="CP003651">
    <property type="protein sequence ID" value="AFL95110.1"/>
    <property type="molecule type" value="Genomic_DNA"/>
</dbReference>
<proteinExistence type="predicted"/>
<evidence type="ECO:0000313" key="4">
    <source>
        <dbReference type="Proteomes" id="UP000006064"/>
    </source>
</evidence>
<evidence type="ECO:0000256" key="2">
    <source>
        <dbReference type="SAM" id="Phobius"/>
    </source>
</evidence>
<dbReference type="STRING" id="163003.CL1_0906"/>
<name>I3ZTS6_THECF</name>
<dbReference type="GeneID" id="13038605"/>
<keyword evidence="4" id="KW-1185">Reference proteome</keyword>
<dbReference type="Proteomes" id="UP000006064">
    <property type="component" value="Chromosome"/>
</dbReference>
<sequence>MRKVLLALTVLIVLVSLLPVAFAQFAQLETSDEITVLRGDYGSGTVWLTNAGGFTYKVVSYQRFWVEDSSGSHIEGFTFNISPHVFTDWAPKARKSFSYTIECPSNVSGGTYTLVMRFLAFTPDGSMYILYARIPLHIIQEPLDFGVAEAYVQGRPGASYALNGETIVVFSHVTNMGHRNVSAIGEVSLVKDGRVYFSSNRSLTLLPGDNLIRFEVPVDYDLPPGTYTLHYTIRYEGGTYRYSKDFSVRFGVKLVGISVKSGEVRLNEGNSAYVTVLSERTITLNLTVETYLDGVLVSRSEKPIGLGEGTTVLEVPLPTNVSGAMKSIIKLRFGDRLLGQGDVTYRVLAPPVIKNVSYERISGGEVLFRLVVDNPGDREVDGILAYRIYSDDGVLYKDTIEQSIPPGSSEMAVRFEVPIGKTVYYEFTLTAGGESSTVRGRLYIEPPATTTNPYTTTSSPSSTPSTTPSNTTTIVEGDSNATWVILVVLAFLLMAGGAFYYTRKEDKRKRRRVRPKPKRRSPLGRFKPPKPPKFRENRELPKRK</sequence>
<feature type="compositionally biased region" description="Basic and acidic residues" evidence="1">
    <location>
        <begin position="533"/>
        <end position="544"/>
    </location>
</feature>
<evidence type="ECO:0000313" key="3">
    <source>
        <dbReference type="EMBL" id="AFL95110.1"/>
    </source>
</evidence>
<keyword evidence="2" id="KW-0472">Membrane</keyword>
<feature type="region of interest" description="Disordered" evidence="1">
    <location>
        <begin position="506"/>
        <end position="544"/>
    </location>
</feature>
<feature type="compositionally biased region" description="Basic residues" evidence="1">
    <location>
        <begin position="506"/>
        <end position="532"/>
    </location>
</feature>
<keyword evidence="2" id="KW-0812">Transmembrane</keyword>
<organism evidence="3 4">
    <name type="scientific">Thermococcus cleftensis (strain DSM 27260 / KACC 17922 / CL1)</name>
    <dbReference type="NCBI Taxonomy" id="163003"/>
    <lineage>
        <taxon>Archaea</taxon>
        <taxon>Methanobacteriati</taxon>
        <taxon>Methanobacteriota</taxon>
        <taxon>Thermococci</taxon>
        <taxon>Thermococcales</taxon>
        <taxon>Thermococcaceae</taxon>
        <taxon>Thermococcus</taxon>
    </lineage>
</organism>
<gene>
    <name evidence="3" type="ORF">CL1_0906</name>
</gene>
<dbReference type="RefSeq" id="WP_014788745.1">
    <property type="nucleotide sequence ID" value="NC_018015.1"/>
</dbReference>
<feature type="transmembrane region" description="Helical" evidence="2">
    <location>
        <begin position="481"/>
        <end position="502"/>
    </location>
</feature>
<evidence type="ECO:0000256" key="1">
    <source>
        <dbReference type="SAM" id="MobiDB-lite"/>
    </source>
</evidence>
<dbReference type="OrthoDB" id="86198at2157"/>
<accession>I3ZTS6</accession>
<feature type="region of interest" description="Disordered" evidence="1">
    <location>
        <begin position="438"/>
        <end position="474"/>
    </location>
</feature>
<dbReference type="AlphaFoldDB" id="I3ZTS6"/>
<dbReference type="KEGG" id="thm:CL1_0906"/>
<feature type="compositionally biased region" description="Low complexity" evidence="1">
    <location>
        <begin position="446"/>
        <end position="473"/>
    </location>
</feature>
<keyword evidence="2" id="KW-1133">Transmembrane helix</keyword>
<protein>
    <submittedName>
        <fullName evidence="3">Uncharacterized protein</fullName>
    </submittedName>
</protein>
<reference evidence="3 4" key="1">
    <citation type="journal article" date="2012" name="J. Bacteriol.">
        <title>Complete Genome Sequence of the Hyperthermophilic Archaeon Thermococcus sp. Strain CL1, Isolated from a Paralvinella sp. Polychaete Worm Collected from a Hydrothermal Vent.</title>
        <authorList>
            <person name="Jung J.H."/>
            <person name="Holden J.F."/>
            <person name="Seo D.H."/>
            <person name="Park K.H."/>
            <person name="Shin H."/>
            <person name="Ryu S."/>
            <person name="Lee J.H."/>
            <person name="Park C.S."/>
        </authorList>
    </citation>
    <scope>NUCLEOTIDE SEQUENCE [LARGE SCALE GENOMIC DNA]</scope>
    <source>
        <strain evidence="4">DSM 27260 / KACC 17922 / CL1</strain>
    </source>
</reference>
<dbReference type="HOGENOM" id="CLU_504929_0_0_2"/>